<feature type="compositionally biased region" description="Low complexity" evidence="1">
    <location>
        <begin position="164"/>
        <end position="190"/>
    </location>
</feature>
<feature type="compositionally biased region" description="Low complexity" evidence="1">
    <location>
        <begin position="24"/>
        <end position="33"/>
    </location>
</feature>
<accession>A0ABU8XTS8</accession>
<reference evidence="2 3" key="1">
    <citation type="submission" date="2024-01" db="EMBL/GenBank/DDBJ databases">
        <title>Multi-omics insights into the function and evolution of sodium benzoate biodegradation pathways in Benzoatithermus flavus gen. nov., sp. nov. from hot spring.</title>
        <authorList>
            <person name="Hu C.-J."/>
            <person name="Li W.-J."/>
        </authorList>
    </citation>
    <scope>NUCLEOTIDE SEQUENCE [LARGE SCALE GENOMIC DNA]</scope>
    <source>
        <strain evidence="2 3">SYSU G07066</strain>
    </source>
</reference>
<keyword evidence="3" id="KW-1185">Reference proteome</keyword>
<gene>
    <name evidence="2" type="ORF">U1T56_09410</name>
</gene>
<feature type="compositionally biased region" description="Low complexity" evidence="1">
    <location>
        <begin position="91"/>
        <end position="114"/>
    </location>
</feature>
<organism evidence="2 3">
    <name type="scientific">Benzoatithermus flavus</name>
    <dbReference type="NCBI Taxonomy" id="3108223"/>
    <lineage>
        <taxon>Bacteria</taxon>
        <taxon>Pseudomonadati</taxon>
        <taxon>Pseudomonadota</taxon>
        <taxon>Alphaproteobacteria</taxon>
        <taxon>Geminicoccales</taxon>
        <taxon>Geminicoccaceae</taxon>
        <taxon>Benzoatithermus</taxon>
    </lineage>
</organism>
<proteinExistence type="predicted"/>
<sequence>MASGCALLLLLATAACERSGRPGASPAVPASPSDYPDLASVPPRPHLSYTVEQRRAIADALVADRENARHRAAELAYATGQSKTPPPAAPAPAAAETAGAPQKAAQPAAAGQPPGDAAIARAYVEENLNAAADDGRLRKFMRRLGRKIPDPYGPASITEALGLSGPAQPAEGAAPASGGQPPAAPPAAGARQGKVEAQPGAIQRFGSYLGGLLGLDEGGNDGEKSAAGVPQPVATTAAVESPARSAAHVPRQVPAAGSVVARVSFAPRSTSLAADARSRLAQAVEIARAAGAGLRIVAPAAPAGLGIDRGRQVAMALMQAGASASQLELSTGGVGDEVVVYLAASRPS</sequence>
<feature type="region of interest" description="Disordered" evidence="1">
    <location>
        <begin position="19"/>
        <end position="45"/>
    </location>
</feature>
<dbReference type="EMBL" id="JBBLZC010000007">
    <property type="protein sequence ID" value="MEK0083372.1"/>
    <property type="molecule type" value="Genomic_DNA"/>
</dbReference>
<evidence type="ECO:0000256" key="1">
    <source>
        <dbReference type="SAM" id="MobiDB-lite"/>
    </source>
</evidence>
<comment type="caution">
    <text evidence="2">The sequence shown here is derived from an EMBL/GenBank/DDBJ whole genome shotgun (WGS) entry which is preliminary data.</text>
</comment>
<dbReference type="Proteomes" id="UP001375743">
    <property type="component" value="Unassembled WGS sequence"/>
</dbReference>
<dbReference type="RefSeq" id="WP_418159213.1">
    <property type="nucleotide sequence ID" value="NZ_JBBLZC010000007.1"/>
</dbReference>
<evidence type="ECO:0000313" key="2">
    <source>
        <dbReference type="EMBL" id="MEK0083372.1"/>
    </source>
</evidence>
<feature type="region of interest" description="Disordered" evidence="1">
    <location>
        <begin position="77"/>
        <end position="114"/>
    </location>
</feature>
<evidence type="ECO:0000313" key="3">
    <source>
        <dbReference type="Proteomes" id="UP001375743"/>
    </source>
</evidence>
<name>A0ABU8XTS8_9PROT</name>
<protein>
    <submittedName>
        <fullName evidence="2">Uncharacterized protein</fullName>
    </submittedName>
</protein>
<feature type="region of interest" description="Disordered" evidence="1">
    <location>
        <begin position="157"/>
        <end position="196"/>
    </location>
</feature>